<dbReference type="Gene3D" id="3.60.20.10">
    <property type="entry name" value="Glutamine Phosphoribosylpyrophosphate, subunit 1, domain 1"/>
    <property type="match status" value="1"/>
</dbReference>
<dbReference type="AlphaFoldDB" id="A0A1F7USQ5"/>
<evidence type="ECO:0000256" key="5">
    <source>
        <dbReference type="ARBA" id="ARBA00022840"/>
    </source>
</evidence>
<accession>A0A1F7USQ5</accession>
<evidence type="ECO:0000256" key="8">
    <source>
        <dbReference type="PIRSR" id="PIRSR001589-1"/>
    </source>
</evidence>
<dbReference type="NCBIfam" id="TIGR01536">
    <property type="entry name" value="asn_synth_AEB"/>
    <property type="match status" value="1"/>
</dbReference>
<dbReference type="PANTHER" id="PTHR43284:SF1">
    <property type="entry name" value="ASPARAGINE SYNTHETASE"/>
    <property type="match status" value="1"/>
</dbReference>
<name>A0A1F7USQ5_9BACT</name>
<dbReference type="InterPro" id="IPR001962">
    <property type="entry name" value="Asn_synthase"/>
</dbReference>
<evidence type="ECO:0000256" key="6">
    <source>
        <dbReference type="ARBA" id="ARBA00022962"/>
    </source>
</evidence>
<keyword evidence="8" id="KW-0061">Asparagine biosynthesis</keyword>
<dbReference type="CDD" id="cd01991">
    <property type="entry name" value="Asn_synthase_B_C"/>
    <property type="match status" value="1"/>
</dbReference>
<feature type="binding site" evidence="9">
    <location>
        <position position="103"/>
    </location>
    <ligand>
        <name>L-glutamine</name>
        <dbReference type="ChEBI" id="CHEBI:58359"/>
    </ligand>
</feature>
<evidence type="ECO:0000256" key="2">
    <source>
        <dbReference type="ARBA" id="ARBA00005752"/>
    </source>
</evidence>
<keyword evidence="6 8" id="KW-0315">Glutamine amidotransferase</keyword>
<dbReference type="EMBL" id="MGEJ01000007">
    <property type="protein sequence ID" value="OGL81321.1"/>
    <property type="molecule type" value="Genomic_DNA"/>
</dbReference>
<evidence type="ECO:0000259" key="10">
    <source>
        <dbReference type="PROSITE" id="PS51278"/>
    </source>
</evidence>
<dbReference type="PANTHER" id="PTHR43284">
    <property type="entry name" value="ASPARAGINE SYNTHETASE (GLUTAMINE-HYDROLYZING)"/>
    <property type="match status" value="1"/>
</dbReference>
<dbReference type="GO" id="GO:0005524">
    <property type="term" value="F:ATP binding"/>
    <property type="evidence" value="ECO:0007669"/>
    <property type="project" value="UniProtKB-KW"/>
</dbReference>
<dbReference type="InterPro" id="IPR033738">
    <property type="entry name" value="AsnB_N"/>
</dbReference>
<dbReference type="SUPFAM" id="SSF52402">
    <property type="entry name" value="Adenine nucleotide alpha hydrolases-like"/>
    <property type="match status" value="1"/>
</dbReference>
<evidence type="ECO:0000256" key="9">
    <source>
        <dbReference type="PIRSR" id="PIRSR001589-2"/>
    </source>
</evidence>
<evidence type="ECO:0000313" key="11">
    <source>
        <dbReference type="EMBL" id="OGL81321.1"/>
    </source>
</evidence>
<evidence type="ECO:0000313" key="12">
    <source>
        <dbReference type="Proteomes" id="UP000176897"/>
    </source>
</evidence>
<dbReference type="InterPro" id="IPR017932">
    <property type="entry name" value="GATase_2_dom"/>
</dbReference>
<dbReference type="Proteomes" id="UP000176897">
    <property type="component" value="Unassembled WGS sequence"/>
</dbReference>
<dbReference type="CDD" id="cd00712">
    <property type="entry name" value="AsnB"/>
    <property type="match status" value="1"/>
</dbReference>
<comment type="caution">
    <text evidence="11">The sequence shown here is derived from an EMBL/GenBank/DDBJ whole genome shotgun (WGS) entry which is preliminary data.</text>
</comment>
<evidence type="ECO:0000256" key="4">
    <source>
        <dbReference type="ARBA" id="ARBA00022741"/>
    </source>
</evidence>
<reference evidence="11 12" key="1">
    <citation type="journal article" date="2016" name="Nat. Commun.">
        <title>Thousands of microbial genomes shed light on interconnected biogeochemical processes in an aquifer system.</title>
        <authorList>
            <person name="Anantharaman K."/>
            <person name="Brown C.T."/>
            <person name="Hug L.A."/>
            <person name="Sharon I."/>
            <person name="Castelle C.J."/>
            <person name="Probst A.J."/>
            <person name="Thomas B.C."/>
            <person name="Singh A."/>
            <person name="Wilkins M.J."/>
            <person name="Karaoz U."/>
            <person name="Brodie E.L."/>
            <person name="Williams K.H."/>
            <person name="Hubbard S.S."/>
            <person name="Banfield J.F."/>
        </authorList>
    </citation>
    <scope>NUCLEOTIDE SEQUENCE [LARGE SCALE GENOMIC DNA]</scope>
</reference>
<dbReference type="GO" id="GO:0006529">
    <property type="term" value="P:asparagine biosynthetic process"/>
    <property type="evidence" value="ECO:0007669"/>
    <property type="project" value="UniProtKB-KW"/>
</dbReference>
<evidence type="ECO:0000256" key="3">
    <source>
        <dbReference type="ARBA" id="ARBA00012737"/>
    </source>
</evidence>
<organism evidence="11 12">
    <name type="scientific">Candidatus Uhrbacteria bacterium RIFCSPLOWO2_01_FULL_47_24</name>
    <dbReference type="NCBI Taxonomy" id="1802401"/>
    <lineage>
        <taxon>Bacteria</taxon>
        <taxon>Candidatus Uhriibacteriota</taxon>
    </lineage>
</organism>
<comment type="pathway">
    <text evidence="1">Amino-acid biosynthesis; L-asparagine biosynthesis; L-asparagine from L-aspartate (L-Gln route): step 1/1.</text>
</comment>
<dbReference type="Gene3D" id="3.40.50.620">
    <property type="entry name" value="HUPs"/>
    <property type="match status" value="1"/>
</dbReference>
<dbReference type="Pfam" id="PF00733">
    <property type="entry name" value="Asn_synthase"/>
    <property type="match status" value="1"/>
</dbReference>
<protein>
    <recommendedName>
        <fullName evidence="3">asparagine synthase (glutamine-hydrolyzing)</fullName>
        <ecNumber evidence="3">6.3.5.4</ecNumber>
    </recommendedName>
</protein>
<evidence type="ECO:0000256" key="7">
    <source>
        <dbReference type="ARBA" id="ARBA00048741"/>
    </source>
</evidence>
<dbReference type="InterPro" id="IPR029055">
    <property type="entry name" value="Ntn_hydrolases_N"/>
</dbReference>
<dbReference type="InterPro" id="IPR051786">
    <property type="entry name" value="ASN_synthetase/amidase"/>
</dbReference>
<keyword evidence="4 9" id="KW-0547">Nucleotide-binding</keyword>
<dbReference type="InterPro" id="IPR006426">
    <property type="entry name" value="Asn_synth_AEB"/>
</dbReference>
<feature type="binding site" evidence="9">
    <location>
        <begin position="359"/>
        <end position="360"/>
    </location>
    <ligand>
        <name>ATP</name>
        <dbReference type="ChEBI" id="CHEBI:30616"/>
    </ligand>
</feature>
<feature type="binding site" evidence="9">
    <location>
        <position position="287"/>
    </location>
    <ligand>
        <name>ATP</name>
        <dbReference type="ChEBI" id="CHEBI:30616"/>
    </ligand>
</feature>
<sequence>MCGIAGIMAREVDAMCLKRMAQALTHRGPDDEGIERMSVVAHTKMLGMVHRRLSIIDLSPAGHQPMKDPATGNWITFNGEIYNYRELKRELVQLGDKFISDSDTEVILKAYARYGIKCLEKLRGMFAFALWDTAQEKLVLAVDRFGIKPMYYFHNGTTLVFASEVRALIASGLVPKEIDLQAVDSFFVFGAVQAPLTMIKGVRALLPAHYMIYEAASGAIAPQIYWQPHMEESQFTSCKEALYDSVRHHLVSDVPVGLFLSGGIDSSAIAIAAHEVSGGKGLESFSVVFPEKQFSEEQYARLIAKQFCAAHHEISLSASDLQSMLPAALAAMDQPTIDGLNSYVVSHAVAQTGIKVVLSGQGGDEVFGGYPTFQKIPAMRRLARFFALLPSTLRNAIVTQLPTRHIRVSKLSQLIGSGGDILSLYMIARQLLPPIQRNELRFGPQLSDDGITPEVRELLRAQIKDSDIFSAISFLELRGYLGNMLLRDGDMMSMAHSLEVRVPLLDHRLVQYVWGVLLGEKMARGITKPLLVSAVMDKMPKEIYQRKKMGFTFPWEYWLRTVFRPDIEALLAEFPEDNPVGLNVQACRNLWEQFLAGKNRITSTRVWAFYVLMHWLKKNL</sequence>
<comment type="similarity">
    <text evidence="2">Belongs to the asparagine synthetase family.</text>
</comment>
<gene>
    <name evidence="11" type="ORF">A3B21_00145</name>
</gene>
<dbReference type="GO" id="GO:0004066">
    <property type="term" value="F:asparagine synthase (glutamine-hydrolyzing) activity"/>
    <property type="evidence" value="ECO:0007669"/>
    <property type="project" value="UniProtKB-EC"/>
</dbReference>
<dbReference type="PIRSF" id="PIRSF001589">
    <property type="entry name" value="Asn_synthetase_glu-h"/>
    <property type="match status" value="1"/>
</dbReference>
<dbReference type="SUPFAM" id="SSF56235">
    <property type="entry name" value="N-terminal nucleophile aminohydrolases (Ntn hydrolases)"/>
    <property type="match status" value="1"/>
</dbReference>
<comment type="catalytic activity">
    <reaction evidence="7">
        <text>L-aspartate + L-glutamine + ATP + H2O = L-asparagine + L-glutamate + AMP + diphosphate + H(+)</text>
        <dbReference type="Rhea" id="RHEA:12228"/>
        <dbReference type="ChEBI" id="CHEBI:15377"/>
        <dbReference type="ChEBI" id="CHEBI:15378"/>
        <dbReference type="ChEBI" id="CHEBI:29985"/>
        <dbReference type="ChEBI" id="CHEBI:29991"/>
        <dbReference type="ChEBI" id="CHEBI:30616"/>
        <dbReference type="ChEBI" id="CHEBI:33019"/>
        <dbReference type="ChEBI" id="CHEBI:58048"/>
        <dbReference type="ChEBI" id="CHEBI:58359"/>
        <dbReference type="ChEBI" id="CHEBI:456215"/>
        <dbReference type="EC" id="6.3.5.4"/>
    </reaction>
</comment>
<feature type="domain" description="Glutamine amidotransferase type-2" evidence="10">
    <location>
        <begin position="2"/>
        <end position="216"/>
    </location>
</feature>
<proteinExistence type="inferred from homology"/>
<dbReference type="EC" id="6.3.5.4" evidence="3"/>
<keyword evidence="8" id="KW-0028">Amino-acid biosynthesis</keyword>
<dbReference type="STRING" id="1802401.A3B21_00145"/>
<dbReference type="InterPro" id="IPR014729">
    <property type="entry name" value="Rossmann-like_a/b/a_fold"/>
</dbReference>
<dbReference type="Pfam" id="PF13537">
    <property type="entry name" value="GATase_7"/>
    <property type="match status" value="1"/>
</dbReference>
<keyword evidence="5 9" id="KW-0067">ATP-binding</keyword>
<feature type="active site" description="For GATase activity" evidence="8">
    <location>
        <position position="2"/>
    </location>
</feature>
<evidence type="ECO:0000256" key="1">
    <source>
        <dbReference type="ARBA" id="ARBA00005187"/>
    </source>
</evidence>
<dbReference type="PROSITE" id="PS51278">
    <property type="entry name" value="GATASE_TYPE_2"/>
    <property type="match status" value="1"/>
</dbReference>